<evidence type="ECO:0000256" key="1">
    <source>
        <dbReference type="ARBA" id="ARBA00022448"/>
    </source>
</evidence>
<dbReference type="PROSITE" id="PS00198">
    <property type="entry name" value="4FE4S_FER_1"/>
    <property type="match status" value="2"/>
</dbReference>
<dbReference type="GO" id="GO:0005886">
    <property type="term" value="C:plasma membrane"/>
    <property type="evidence" value="ECO:0007669"/>
    <property type="project" value="TreeGrafter"/>
</dbReference>
<dbReference type="Gene3D" id="3.30.70.20">
    <property type="match status" value="1"/>
</dbReference>
<dbReference type="Pfam" id="PF12801">
    <property type="entry name" value="Fer4_5"/>
    <property type="match status" value="2"/>
</dbReference>
<evidence type="ECO:0000256" key="5">
    <source>
        <dbReference type="ARBA" id="ARBA00023004"/>
    </source>
</evidence>
<dbReference type="GO" id="GO:0051539">
    <property type="term" value="F:4 iron, 4 sulfur cluster binding"/>
    <property type="evidence" value="ECO:0007669"/>
    <property type="project" value="UniProtKB-KW"/>
</dbReference>
<keyword evidence="10" id="KW-1185">Reference proteome</keyword>
<reference evidence="9 10" key="1">
    <citation type="submission" date="2017-03" db="EMBL/GenBank/DDBJ databases">
        <title>Genome sequence of Clostridium oryzae DSM 28571.</title>
        <authorList>
            <person name="Poehlein A."/>
            <person name="Daniel R."/>
        </authorList>
    </citation>
    <scope>NUCLEOTIDE SEQUENCE [LARGE SCALE GENOMIC DNA]</scope>
    <source>
        <strain evidence="9 10">DSM 28571</strain>
    </source>
</reference>
<gene>
    <name evidence="9" type="ORF">CLORY_15160</name>
</gene>
<evidence type="ECO:0000256" key="6">
    <source>
        <dbReference type="ARBA" id="ARBA00023014"/>
    </source>
</evidence>
<keyword evidence="7" id="KW-1133">Transmembrane helix</keyword>
<dbReference type="SUPFAM" id="SSF54862">
    <property type="entry name" value="4Fe-4S ferredoxins"/>
    <property type="match status" value="1"/>
</dbReference>
<accession>A0A1V4IS97</accession>
<feature type="domain" description="4Fe-4S ferredoxin-type" evidence="8">
    <location>
        <begin position="157"/>
        <end position="179"/>
    </location>
</feature>
<dbReference type="PANTHER" id="PTHR30176">
    <property type="entry name" value="FERREDOXIN-TYPE PROTEIN NAPH"/>
    <property type="match status" value="1"/>
</dbReference>
<feature type="domain" description="4Fe-4S ferredoxin-type" evidence="8">
    <location>
        <begin position="186"/>
        <end position="215"/>
    </location>
</feature>
<feature type="transmembrane region" description="Helical" evidence="7">
    <location>
        <begin position="113"/>
        <end position="132"/>
    </location>
</feature>
<evidence type="ECO:0000313" key="9">
    <source>
        <dbReference type="EMBL" id="OPJ62892.1"/>
    </source>
</evidence>
<evidence type="ECO:0000256" key="3">
    <source>
        <dbReference type="ARBA" id="ARBA00022723"/>
    </source>
</evidence>
<dbReference type="GO" id="GO:0046872">
    <property type="term" value="F:metal ion binding"/>
    <property type="evidence" value="ECO:0007669"/>
    <property type="project" value="UniProtKB-KW"/>
</dbReference>
<keyword evidence="4" id="KW-0249">Electron transport</keyword>
<evidence type="ECO:0000256" key="4">
    <source>
        <dbReference type="ARBA" id="ARBA00022982"/>
    </source>
</evidence>
<dbReference type="RefSeq" id="WP_079422926.1">
    <property type="nucleotide sequence ID" value="NZ_MZGV01000012.1"/>
</dbReference>
<dbReference type="STRING" id="1450648.CLORY_15160"/>
<feature type="transmembrane region" description="Helical" evidence="7">
    <location>
        <begin position="12"/>
        <end position="43"/>
    </location>
</feature>
<keyword evidence="7" id="KW-0472">Membrane</keyword>
<name>A0A1V4IS97_9CLOT</name>
<keyword evidence="6" id="KW-0411">Iron-sulfur</keyword>
<evidence type="ECO:0000259" key="8">
    <source>
        <dbReference type="PROSITE" id="PS51379"/>
    </source>
</evidence>
<dbReference type="Pfam" id="PF13187">
    <property type="entry name" value="Fer4_9"/>
    <property type="match status" value="1"/>
</dbReference>
<keyword evidence="1" id="KW-0813">Transport</keyword>
<keyword evidence="2" id="KW-0004">4Fe-4S</keyword>
<sequence length="224" mass="25473">MNIFLRVWKRFSFIILIAFIIVGLFDMRFAVIAAICMIGPIILSFFKGRFWCGNICPRGSFFDNVVCKFSNDKKTPRCLKSYFFRIIVLTLMMTVFISRLCKTSGDIYGVGRVFYRLIIVTTTIGVAMSLFYNHRTWCNFCPMGTLASAISALSKRKVVLYVSSSCVSCKICEKKCPLGLKPYMYRGSRLSHSDCLQCGRCAAACPQKAIGYHKIKLQIHNIIH</sequence>
<keyword evidence="7" id="KW-0812">Transmembrane</keyword>
<dbReference type="InterPro" id="IPR051684">
    <property type="entry name" value="Electron_Trans/Redox"/>
</dbReference>
<dbReference type="InterPro" id="IPR017896">
    <property type="entry name" value="4Fe4S_Fe-S-bd"/>
</dbReference>
<comment type="caution">
    <text evidence="9">The sequence shown here is derived from an EMBL/GenBank/DDBJ whole genome shotgun (WGS) entry which is preliminary data.</text>
</comment>
<organism evidence="9 10">
    <name type="scientific">Clostridium oryzae</name>
    <dbReference type="NCBI Taxonomy" id="1450648"/>
    <lineage>
        <taxon>Bacteria</taxon>
        <taxon>Bacillati</taxon>
        <taxon>Bacillota</taxon>
        <taxon>Clostridia</taxon>
        <taxon>Eubacteriales</taxon>
        <taxon>Clostridiaceae</taxon>
        <taxon>Clostridium</taxon>
    </lineage>
</organism>
<dbReference type="EMBL" id="MZGV01000012">
    <property type="protein sequence ID" value="OPJ62892.1"/>
    <property type="molecule type" value="Genomic_DNA"/>
</dbReference>
<dbReference type="PROSITE" id="PS51379">
    <property type="entry name" value="4FE4S_FER_2"/>
    <property type="match status" value="2"/>
</dbReference>
<dbReference type="AlphaFoldDB" id="A0A1V4IS97"/>
<dbReference type="Proteomes" id="UP000190080">
    <property type="component" value="Unassembled WGS sequence"/>
</dbReference>
<dbReference type="PANTHER" id="PTHR30176:SF3">
    <property type="entry name" value="FERREDOXIN-TYPE PROTEIN NAPH"/>
    <property type="match status" value="1"/>
</dbReference>
<proteinExistence type="predicted"/>
<evidence type="ECO:0000256" key="2">
    <source>
        <dbReference type="ARBA" id="ARBA00022485"/>
    </source>
</evidence>
<evidence type="ECO:0000313" key="10">
    <source>
        <dbReference type="Proteomes" id="UP000190080"/>
    </source>
</evidence>
<evidence type="ECO:0000256" key="7">
    <source>
        <dbReference type="SAM" id="Phobius"/>
    </source>
</evidence>
<protein>
    <submittedName>
        <fullName evidence="9">Quinol dehydrogenase membrane component</fullName>
    </submittedName>
</protein>
<dbReference type="InterPro" id="IPR017900">
    <property type="entry name" value="4Fe4S_Fe_S_CS"/>
</dbReference>
<keyword evidence="5" id="KW-0408">Iron</keyword>
<dbReference type="OrthoDB" id="9786132at2"/>
<keyword evidence="3" id="KW-0479">Metal-binding</keyword>
<feature type="transmembrane region" description="Helical" evidence="7">
    <location>
        <begin position="82"/>
        <end position="101"/>
    </location>
</feature>